<feature type="signal peptide" evidence="1">
    <location>
        <begin position="1"/>
        <end position="20"/>
    </location>
</feature>
<evidence type="ECO:0000256" key="1">
    <source>
        <dbReference type="SAM" id="SignalP"/>
    </source>
</evidence>
<keyword evidence="1" id="KW-0732">Signal</keyword>
<name>A0A1F7F7J9_UNCRA</name>
<accession>A0A1F7F7J9</accession>
<reference evidence="2 3" key="1">
    <citation type="journal article" date="2016" name="Nat. Commun.">
        <title>Thousands of microbial genomes shed light on interconnected biogeochemical processes in an aquifer system.</title>
        <authorList>
            <person name="Anantharaman K."/>
            <person name="Brown C.T."/>
            <person name="Hug L.A."/>
            <person name="Sharon I."/>
            <person name="Castelle C.J."/>
            <person name="Probst A.J."/>
            <person name="Thomas B.C."/>
            <person name="Singh A."/>
            <person name="Wilkins M.J."/>
            <person name="Karaoz U."/>
            <person name="Brodie E.L."/>
            <person name="Williams K.H."/>
            <person name="Hubbard S.S."/>
            <person name="Banfield J.F."/>
        </authorList>
    </citation>
    <scope>NUCLEOTIDE SEQUENCE [LARGE SCALE GENOMIC DNA]</scope>
</reference>
<evidence type="ECO:0000313" key="2">
    <source>
        <dbReference type="EMBL" id="OGK02603.1"/>
    </source>
</evidence>
<comment type="caution">
    <text evidence="2">The sequence shown here is derived from an EMBL/GenBank/DDBJ whole genome shotgun (WGS) entry which is preliminary data.</text>
</comment>
<evidence type="ECO:0000313" key="3">
    <source>
        <dbReference type="Proteomes" id="UP000179243"/>
    </source>
</evidence>
<dbReference type="Proteomes" id="UP000179243">
    <property type="component" value="Unassembled WGS sequence"/>
</dbReference>
<feature type="chain" id="PRO_5009528482" description="Secretion system C-terminal sorting domain-containing protein" evidence="1">
    <location>
        <begin position="21"/>
        <end position="238"/>
    </location>
</feature>
<dbReference type="AlphaFoldDB" id="A0A1F7F7J9"/>
<protein>
    <recommendedName>
        <fullName evidence="4">Secretion system C-terminal sorting domain-containing protein</fullName>
    </recommendedName>
</protein>
<proteinExistence type="predicted"/>
<gene>
    <name evidence="2" type="ORF">A2519_12410</name>
</gene>
<evidence type="ECO:0008006" key="4">
    <source>
        <dbReference type="Google" id="ProtNLM"/>
    </source>
</evidence>
<organism evidence="2 3">
    <name type="scientific">Candidatus Raymondbacteria bacterium RIFOXYD12_FULL_49_13</name>
    <dbReference type="NCBI Taxonomy" id="1817890"/>
    <lineage>
        <taxon>Bacteria</taxon>
        <taxon>Raymondiibacteriota</taxon>
    </lineage>
</organism>
<dbReference type="EMBL" id="MFYX01000105">
    <property type="protein sequence ID" value="OGK02603.1"/>
    <property type="molecule type" value="Genomic_DNA"/>
</dbReference>
<sequence length="238" mass="25092">MRISNLLRSFLLAFLLTVLAVELQAQTHFTFAISTGNNMTVLVQSAINPVLDDLPLANGDEIGIFSPAGLCIGAGVWTGANIAPTAWGDNDLTTLTDGAKVGELLAYRVWDASAGKEAPAEVTYTSGGPDYAVDGIAILASLSATTLITGISEPQSRPFPVQLSGNGLSMSYNLTNSVPVSVYLYDVTGKVVYHSSHAMQVPGQYLLVPGAPTLASGRYVLRFTAGDIKINRCLSLIR</sequence>